<keyword evidence="3" id="KW-1185">Reference proteome</keyword>
<feature type="region of interest" description="Disordered" evidence="1">
    <location>
        <begin position="1"/>
        <end position="100"/>
    </location>
</feature>
<sequence>MSQEASNAQPNQVEALEGAPEENVQESNQVIEVPNNEEPKPENEEVKEEVKDHEPPESSNEPPAQEAIEEAPQEDVQIPEEVLNKAKSAQTAEQNLAENE</sequence>
<name>A0ABR2INE8_9EUKA</name>
<evidence type="ECO:0000313" key="2">
    <source>
        <dbReference type="EMBL" id="KAK8866504.1"/>
    </source>
</evidence>
<dbReference type="Proteomes" id="UP001470230">
    <property type="component" value="Unassembled WGS sequence"/>
</dbReference>
<organism evidence="2 3">
    <name type="scientific">Tritrichomonas musculus</name>
    <dbReference type="NCBI Taxonomy" id="1915356"/>
    <lineage>
        <taxon>Eukaryota</taxon>
        <taxon>Metamonada</taxon>
        <taxon>Parabasalia</taxon>
        <taxon>Tritrichomonadida</taxon>
        <taxon>Tritrichomonadidae</taxon>
        <taxon>Tritrichomonas</taxon>
    </lineage>
</organism>
<evidence type="ECO:0000256" key="1">
    <source>
        <dbReference type="SAM" id="MobiDB-lite"/>
    </source>
</evidence>
<feature type="compositionally biased region" description="Polar residues" evidence="1">
    <location>
        <begin position="1"/>
        <end position="12"/>
    </location>
</feature>
<gene>
    <name evidence="2" type="ORF">M9Y10_009468</name>
</gene>
<accession>A0ABR2INE8</accession>
<protein>
    <submittedName>
        <fullName evidence="2">Uncharacterized protein</fullName>
    </submittedName>
</protein>
<dbReference type="EMBL" id="JAPFFF010000015">
    <property type="protein sequence ID" value="KAK8866504.1"/>
    <property type="molecule type" value="Genomic_DNA"/>
</dbReference>
<evidence type="ECO:0000313" key="3">
    <source>
        <dbReference type="Proteomes" id="UP001470230"/>
    </source>
</evidence>
<feature type="compositionally biased region" description="Polar residues" evidence="1">
    <location>
        <begin position="87"/>
        <end position="100"/>
    </location>
</feature>
<proteinExistence type="predicted"/>
<reference evidence="2 3" key="1">
    <citation type="submission" date="2024-04" db="EMBL/GenBank/DDBJ databases">
        <title>Tritrichomonas musculus Genome.</title>
        <authorList>
            <person name="Alves-Ferreira E."/>
            <person name="Grigg M."/>
            <person name="Lorenzi H."/>
            <person name="Galac M."/>
        </authorList>
    </citation>
    <scope>NUCLEOTIDE SEQUENCE [LARGE SCALE GENOMIC DNA]</scope>
    <source>
        <strain evidence="2 3">EAF2021</strain>
    </source>
</reference>
<comment type="caution">
    <text evidence="2">The sequence shown here is derived from an EMBL/GenBank/DDBJ whole genome shotgun (WGS) entry which is preliminary data.</text>
</comment>
<feature type="compositionally biased region" description="Basic and acidic residues" evidence="1">
    <location>
        <begin position="37"/>
        <end position="56"/>
    </location>
</feature>